<keyword evidence="1" id="KW-0175">Coiled coil</keyword>
<reference evidence="3 4" key="1">
    <citation type="submission" date="2018-06" db="EMBL/GenBank/DDBJ databases">
        <title>Extensive metabolic versatility and redundancy in microbially diverse, dynamic hydrothermal sediments.</title>
        <authorList>
            <person name="Dombrowski N."/>
            <person name="Teske A."/>
            <person name="Baker B.J."/>
        </authorList>
    </citation>
    <scope>NUCLEOTIDE SEQUENCE [LARGE SCALE GENOMIC DNA]</scope>
    <source>
        <strain evidence="3">B19_G9</strain>
    </source>
</reference>
<protein>
    <submittedName>
        <fullName evidence="3">Uncharacterized protein</fullName>
    </submittedName>
</protein>
<evidence type="ECO:0000313" key="4">
    <source>
        <dbReference type="Proteomes" id="UP000267654"/>
    </source>
</evidence>
<sequence>MIISKNKKGSAIKAIVVCAIFTITLLGAIPAIAQQKTLEKQLEEAKATIVDQTRIIQQLKDNFFKVVGELVAERDKLKALNEKQSKIIKDLKEEYLSKIQKLQQDVEFFKSLAKRREIGKAAAEELRKKIRSLQKKIASLQSKNKELMVNIDKQNKSIEALTQKYLKETWELNQKVSSLKSS</sequence>
<evidence type="ECO:0000256" key="2">
    <source>
        <dbReference type="SAM" id="Phobius"/>
    </source>
</evidence>
<keyword evidence="2" id="KW-0472">Membrane</keyword>
<feature type="transmembrane region" description="Helical" evidence="2">
    <location>
        <begin position="12"/>
        <end position="33"/>
    </location>
</feature>
<evidence type="ECO:0000313" key="3">
    <source>
        <dbReference type="EMBL" id="RLE13807.1"/>
    </source>
</evidence>
<name>A0A662DH13_UNCAE</name>
<dbReference type="AlphaFoldDB" id="A0A662DH13"/>
<dbReference type="Gene3D" id="1.10.287.1490">
    <property type="match status" value="1"/>
</dbReference>
<proteinExistence type="predicted"/>
<feature type="non-terminal residue" evidence="3">
    <location>
        <position position="182"/>
    </location>
</feature>
<organism evidence="3 4">
    <name type="scientific">Aerophobetes bacterium</name>
    <dbReference type="NCBI Taxonomy" id="2030807"/>
    <lineage>
        <taxon>Bacteria</taxon>
        <taxon>Candidatus Aerophobota</taxon>
    </lineage>
</organism>
<evidence type="ECO:0000256" key="1">
    <source>
        <dbReference type="SAM" id="Coils"/>
    </source>
</evidence>
<gene>
    <name evidence="3" type="ORF">DRI96_02450</name>
</gene>
<comment type="caution">
    <text evidence="3">The sequence shown here is derived from an EMBL/GenBank/DDBJ whole genome shotgun (WGS) entry which is preliminary data.</text>
</comment>
<accession>A0A662DH13</accession>
<dbReference type="EMBL" id="QMQB01000069">
    <property type="protein sequence ID" value="RLE13807.1"/>
    <property type="molecule type" value="Genomic_DNA"/>
</dbReference>
<keyword evidence="2" id="KW-1133">Transmembrane helix</keyword>
<dbReference type="Proteomes" id="UP000267654">
    <property type="component" value="Unassembled WGS sequence"/>
</dbReference>
<feature type="coiled-coil region" evidence="1">
    <location>
        <begin position="35"/>
        <end position="164"/>
    </location>
</feature>
<keyword evidence="2" id="KW-0812">Transmembrane</keyword>